<dbReference type="Proteomes" id="UP000553756">
    <property type="component" value="Unassembled WGS sequence"/>
</dbReference>
<evidence type="ECO:0000313" key="5">
    <source>
        <dbReference type="EMBL" id="NMN02145.1"/>
    </source>
</evidence>
<protein>
    <recommendedName>
        <fullName evidence="3">Carboxylic ester hydrolase</fullName>
        <ecNumber evidence="3">3.1.1.-</ecNumber>
    </recommendedName>
</protein>
<keyword evidence="2 3" id="KW-0378">Hydrolase</keyword>
<evidence type="ECO:0000259" key="4">
    <source>
        <dbReference type="Pfam" id="PF00135"/>
    </source>
</evidence>
<sequence>MLRQVEIRQGRLAGLAAEDPAVTVFRAVPFAAAPVGELRWRAPRPAPLWDGVRESFDFAPVAMQPMSSPQDFYGREWQVDPDTPMSEDCLYLNVWTPSLRGNGIDARIEGGNGCGLPVMVWIHGGGFQTGTTAEKEFNGEYLARLGVVVVSIAYRLNAFGFLAHPDMENETGEGEPCANFGFLDQRMGIQWVRDNIAAFGGNPGNITVFGQSAGAASTLAQSCSPMNKGLFQRAIMQSGGGIGLFNRNIWSLEDSRRNAIRFFSELGVGSLREARSISASELLQVAIELPACEWSGQHIDWPPLTNWLPCVDGRFITGQYRQALTSGRRVPQDLLVGNTTGEFLQTDSNGVVYPAGEYGNLEMIDAWLAGGGKPVYRYRFDVTMPGDDVGAFHSSDLWFTFATLQSCWRPFEGWHFDLARLMSRCWTRFAATGDPNGADCPRWVPCMSSGEEGYMNFGRSLGMR</sequence>
<comment type="caution">
    <text evidence="5">The sequence shown here is derived from an EMBL/GenBank/DDBJ whole genome shotgun (WGS) entry which is preliminary data.</text>
</comment>
<dbReference type="InterPro" id="IPR019819">
    <property type="entry name" value="Carboxylesterase_B_CS"/>
</dbReference>
<dbReference type="Pfam" id="PF00135">
    <property type="entry name" value="COesterase"/>
    <property type="match status" value="2"/>
</dbReference>
<dbReference type="InterPro" id="IPR002018">
    <property type="entry name" value="CarbesteraseB"/>
</dbReference>
<dbReference type="PROSITE" id="PS00941">
    <property type="entry name" value="CARBOXYLESTERASE_B_2"/>
    <property type="match status" value="1"/>
</dbReference>
<evidence type="ECO:0000313" key="6">
    <source>
        <dbReference type="Proteomes" id="UP000553756"/>
    </source>
</evidence>
<gene>
    <name evidence="5" type="ORF">G1C94_0767</name>
</gene>
<evidence type="ECO:0000256" key="3">
    <source>
        <dbReference type="RuleBase" id="RU361235"/>
    </source>
</evidence>
<reference evidence="5 6" key="1">
    <citation type="submission" date="2020-02" db="EMBL/GenBank/DDBJ databases">
        <title>Characterization of phylogenetic diversity of novel bifidobacterial species isolated in Czech ZOOs.</title>
        <authorList>
            <person name="Lugli G.A."/>
            <person name="Vera N.B."/>
            <person name="Ventura M."/>
        </authorList>
    </citation>
    <scope>NUCLEOTIDE SEQUENCE [LARGE SCALE GENOMIC DNA]</scope>
    <source>
        <strain evidence="5 6">DSM 109963</strain>
    </source>
</reference>
<feature type="domain" description="Carboxylesterase type B" evidence="4">
    <location>
        <begin position="4"/>
        <end position="346"/>
    </location>
</feature>
<keyword evidence="6" id="KW-1185">Reference proteome</keyword>
<evidence type="ECO:0000256" key="2">
    <source>
        <dbReference type="ARBA" id="ARBA00022801"/>
    </source>
</evidence>
<dbReference type="InterPro" id="IPR029058">
    <property type="entry name" value="AB_hydrolase_fold"/>
</dbReference>
<feature type="domain" description="Carboxylesterase type B" evidence="4">
    <location>
        <begin position="361"/>
        <end position="459"/>
    </location>
</feature>
<dbReference type="InterPro" id="IPR019826">
    <property type="entry name" value="Carboxylesterase_B_AS"/>
</dbReference>
<dbReference type="EMBL" id="JAAIIJ010000015">
    <property type="protein sequence ID" value="NMN02145.1"/>
    <property type="molecule type" value="Genomic_DNA"/>
</dbReference>
<dbReference type="RefSeq" id="WP_172145146.1">
    <property type="nucleotide sequence ID" value="NZ_JAAIIJ010000015.1"/>
</dbReference>
<comment type="similarity">
    <text evidence="1 3">Belongs to the type-B carboxylesterase/lipase family.</text>
</comment>
<dbReference type="EC" id="3.1.1.-" evidence="3"/>
<dbReference type="PANTHER" id="PTHR11559">
    <property type="entry name" value="CARBOXYLESTERASE"/>
    <property type="match status" value="1"/>
</dbReference>
<dbReference type="Gene3D" id="3.40.50.1820">
    <property type="entry name" value="alpha/beta hydrolase"/>
    <property type="match status" value="2"/>
</dbReference>
<evidence type="ECO:0000256" key="1">
    <source>
        <dbReference type="ARBA" id="ARBA00005964"/>
    </source>
</evidence>
<name>A0ABX1SWD8_9BIFI</name>
<dbReference type="PROSITE" id="PS00122">
    <property type="entry name" value="CARBOXYLESTERASE_B_1"/>
    <property type="match status" value="1"/>
</dbReference>
<dbReference type="InterPro" id="IPR050309">
    <property type="entry name" value="Type-B_Carboxylest/Lipase"/>
</dbReference>
<dbReference type="SUPFAM" id="SSF53474">
    <property type="entry name" value="alpha/beta-Hydrolases"/>
    <property type="match status" value="1"/>
</dbReference>
<accession>A0ABX1SWD8</accession>
<proteinExistence type="inferred from homology"/>
<organism evidence="5 6">
    <name type="scientific">Bifidobacterium panos</name>
    <dbReference type="NCBI Taxonomy" id="2675321"/>
    <lineage>
        <taxon>Bacteria</taxon>
        <taxon>Bacillati</taxon>
        <taxon>Actinomycetota</taxon>
        <taxon>Actinomycetes</taxon>
        <taxon>Bifidobacteriales</taxon>
        <taxon>Bifidobacteriaceae</taxon>
        <taxon>Bifidobacterium</taxon>
    </lineage>
</organism>